<accession>A0AAD9KXS7</accession>
<evidence type="ECO:0000313" key="2">
    <source>
        <dbReference type="EMBL" id="KAK2179309.1"/>
    </source>
</evidence>
<dbReference type="InterPro" id="IPR027973">
    <property type="entry name" value="FSAF1-like"/>
</dbReference>
<dbReference type="Proteomes" id="UP001209878">
    <property type="component" value="Unassembled WGS sequence"/>
</dbReference>
<proteinExistence type="predicted"/>
<evidence type="ECO:0000256" key="1">
    <source>
        <dbReference type="SAM" id="MobiDB-lite"/>
    </source>
</evidence>
<keyword evidence="3" id="KW-1185">Reference proteome</keyword>
<feature type="compositionally biased region" description="Polar residues" evidence="1">
    <location>
        <begin position="55"/>
        <end position="67"/>
    </location>
</feature>
<dbReference type="InterPro" id="IPR052852">
    <property type="entry name" value="SSU_Processome_Comp"/>
</dbReference>
<sequence length="319" mass="35935">MSSPASDDESMPDDSDFRQQLLQKLADFGDSLLDEDDFAERKRKAAKRKSQSSKCCTSVQSNDNGAMSDSKRHKLKKKKKKLLPEPAETNIQTNGQRNGLHGEQKYLQQLCTELGLTNNGTKQLEKQKPHEQPKTYSIQQCTKRGVTSAAEPNVIVFQEPCRSKKKAMLILLIIIQPLDIQKEGEQPQEIVGQPEITLKHARFDVRKFGIKGMAEADKEGATVAMLMQLGAKAPKKKCINYRVLLETKKKTAEEEKLKSETVMMYSRNHEIPFSLLIRPSVKKDRNAIGYIDGQVGRYKGGVQHVNPSDLSAGKRKKRK</sequence>
<protein>
    <submittedName>
        <fullName evidence="2">Uncharacterized protein</fullName>
    </submittedName>
</protein>
<dbReference type="AlphaFoldDB" id="A0AAD9KXS7"/>
<comment type="caution">
    <text evidence="2">The sequence shown here is derived from an EMBL/GenBank/DDBJ whole genome shotgun (WGS) entry which is preliminary data.</text>
</comment>
<dbReference type="PANTHER" id="PTHR28366">
    <property type="entry name" value="CHROMOSOME 1 OPEN READING FRAME 131"/>
    <property type="match status" value="1"/>
</dbReference>
<reference evidence="2" key="1">
    <citation type="journal article" date="2023" name="Mol. Biol. Evol.">
        <title>Third-Generation Sequencing Reveals the Adaptive Role of the Epigenome in Three Deep-Sea Polychaetes.</title>
        <authorList>
            <person name="Perez M."/>
            <person name="Aroh O."/>
            <person name="Sun Y."/>
            <person name="Lan Y."/>
            <person name="Juniper S.K."/>
            <person name="Young C.R."/>
            <person name="Angers B."/>
            <person name="Qian P.Y."/>
        </authorList>
    </citation>
    <scope>NUCLEOTIDE SEQUENCE</scope>
    <source>
        <strain evidence="2">R07B-5</strain>
    </source>
</reference>
<name>A0AAD9KXS7_RIDPI</name>
<feature type="compositionally biased region" description="Basic residues" evidence="1">
    <location>
        <begin position="41"/>
        <end position="51"/>
    </location>
</feature>
<feature type="region of interest" description="Disordered" evidence="1">
    <location>
        <begin position="39"/>
        <end position="99"/>
    </location>
</feature>
<gene>
    <name evidence="2" type="ORF">NP493_499g01006</name>
</gene>
<feature type="compositionally biased region" description="Acidic residues" evidence="1">
    <location>
        <begin position="1"/>
        <end position="14"/>
    </location>
</feature>
<evidence type="ECO:0000313" key="3">
    <source>
        <dbReference type="Proteomes" id="UP001209878"/>
    </source>
</evidence>
<feature type="region of interest" description="Disordered" evidence="1">
    <location>
        <begin position="1"/>
        <end position="22"/>
    </location>
</feature>
<dbReference type="EMBL" id="JAODUO010000498">
    <property type="protein sequence ID" value="KAK2179309.1"/>
    <property type="molecule type" value="Genomic_DNA"/>
</dbReference>
<organism evidence="2 3">
    <name type="scientific">Ridgeia piscesae</name>
    <name type="common">Tubeworm</name>
    <dbReference type="NCBI Taxonomy" id="27915"/>
    <lineage>
        <taxon>Eukaryota</taxon>
        <taxon>Metazoa</taxon>
        <taxon>Spiralia</taxon>
        <taxon>Lophotrochozoa</taxon>
        <taxon>Annelida</taxon>
        <taxon>Polychaeta</taxon>
        <taxon>Sedentaria</taxon>
        <taxon>Canalipalpata</taxon>
        <taxon>Sabellida</taxon>
        <taxon>Siboglinidae</taxon>
        <taxon>Ridgeia</taxon>
    </lineage>
</organism>
<feature type="compositionally biased region" description="Basic residues" evidence="1">
    <location>
        <begin position="71"/>
        <end position="81"/>
    </location>
</feature>
<dbReference type="PANTHER" id="PTHR28366:SF1">
    <property type="entry name" value="CHROMOSOME 1 OPEN READING FRAME 131"/>
    <property type="match status" value="1"/>
</dbReference>
<dbReference type="Pfam" id="PF15375">
    <property type="entry name" value="FSAF1"/>
    <property type="match status" value="1"/>
</dbReference>